<evidence type="ECO:0000313" key="1">
    <source>
        <dbReference type="EMBL" id="SFI24702.1"/>
    </source>
</evidence>
<keyword evidence="2" id="KW-1185">Reference proteome</keyword>
<dbReference type="AlphaFoldDB" id="A0A1I3GN58"/>
<proteinExistence type="predicted"/>
<dbReference type="STRING" id="442341.SAMN04487959_1354"/>
<organism evidence="1 2">
    <name type="scientific">Modicisalibacter xianhensis</name>
    <dbReference type="NCBI Taxonomy" id="442341"/>
    <lineage>
        <taxon>Bacteria</taxon>
        <taxon>Pseudomonadati</taxon>
        <taxon>Pseudomonadota</taxon>
        <taxon>Gammaproteobacteria</taxon>
        <taxon>Oceanospirillales</taxon>
        <taxon>Halomonadaceae</taxon>
        <taxon>Modicisalibacter</taxon>
    </lineage>
</organism>
<accession>A0A1I3GN58</accession>
<protein>
    <submittedName>
        <fullName evidence="1">Uncharacterized protein</fullName>
    </submittedName>
</protein>
<dbReference type="EMBL" id="FOPY01000035">
    <property type="protein sequence ID" value="SFI24702.1"/>
    <property type="molecule type" value="Genomic_DNA"/>
</dbReference>
<dbReference type="RefSeq" id="WP_092850720.1">
    <property type="nucleotide sequence ID" value="NZ_FOPY01000035.1"/>
</dbReference>
<sequence length="97" mass="10934">MANLMPAAVQLETIKGHPEIQRLIRDNEFIAQLEPWSVMEIHQAVDVLVGIDLDLRDAELFGDLLAHFNQDSSPALPETFPQESARARARRCWGLEA</sequence>
<reference evidence="1 2" key="1">
    <citation type="submission" date="2016-10" db="EMBL/GenBank/DDBJ databases">
        <authorList>
            <person name="de Groot N.N."/>
        </authorList>
    </citation>
    <scope>NUCLEOTIDE SEQUENCE [LARGE SCALE GENOMIC DNA]</scope>
    <source>
        <strain evidence="1 2">CGMCC 1.6848</strain>
    </source>
</reference>
<gene>
    <name evidence="1" type="ORF">SAMN04487959_1354</name>
</gene>
<name>A0A1I3GN58_9GAMM</name>
<evidence type="ECO:0000313" key="2">
    <source>
        <dbReference type="Proteomes" id="UP000199040"/>
    </source>
</evidence>
<dbReference type="Proteomes" id="UP000199040">
    <property type="component" value="Unassembled WGS sequence"/>
</dbReference>